<evidence type="ECO:0000259" key="3">
    <source>
        <dbReference type="Pfam" id="PF01408"/>
    </source>
</evidence>
<feature type="domain" description="GFO/IDH/MocA-like oxidoreductase" evidence="4">
    <location>
        <begin position="136"/>
        <end position="256"/>
    </location>
</feature>
<evidence type="ECO:0000256" key="2">
    <source>
        <dbReference type="ARBA" id="ARBA00023002"/>
    </source>
</evidence>
<evidence type="ECO:0000256" key="1">
    <source>
        <dbReference type="ARBA" id="ARBA00010928"/>
    </source>
</evidence>
<dbReference type="Pfam" id="PF22725">
    <property type="entry name" value="GFO_IDH_MocA_C3"/>
    <property type="match status" value="1"/>
</dbReference>
<name>A0ABQ1W2C1_9BACL</name>
<dbReference type="SUPFAM" id="SSF55347">
    <property type="entry name" value="Glyceraldehyde-3-phosphate dehydrogenase-like, C-terminal domain"/>
    <property type="match status" value="1"/>
</dbReference>
<evidence type="ECO:0000313" key="5">
    <source>
        <dbReference type="EMBL" id="GGG09372.1"/>
    </source>
</evidence>
<dbReference type="InterPro" id="IPR000683">
    <property type="entry name" value="Gfo/Idh/MocA-like_OxRdtase_N"/>
</dbReference>
<reference evidence="6" key="1">
    <citation type="journal article" date="2019" name="Int. J. Syst. Evol. Microbiol.">
        <title>The Global Catalogue of Microorganisms (GCM) 10K type strain sequencing project: providing services to taxonomists for standard genome sequencing and annotation.</title>
        <authorList>
            <consortium name="The Broad Institute Genomics Platform"/>
            <consortium name="The Broad Institute Genome Sequencing Center for Infectious Disease"/>
            <person name="Wu L."/>
            <person name="Ma J."/>
        </authorList>
    </citation>
    <scope>NUCLEOTIDE SEQUENCE [LARGE SCALE GENOMIC DNA]</scope>
    <source>
        <strain evidence="6">CGMCC 1.15420</strain>
    </source>
</reference>
<feature type="domain" description="Gfo/Idh/MocA-like oxidoreductase N-terminal" evidence="3">
    <location>
        <begin position="5"/>
        <end position="128"/>
    </location>
</feature>
<proteinExistence type="inferred from homology"/>
<dbReference type="InterPro" id="IPR055170">
    <property type="entry name" value="GFO_IDH_MocA-like_dom"/>
</dbReference>
<keyword evidence="6" id="KW-1185">Reference proteome</keyword>
<dbReference type="InterPro" id="IPR036291">
    <property type="entry name" value="NAD(P)-bd_dom_sf"/>
</dbReference>
<sequence length="341" mass="38225">MSKLKMGIIGLGRMGMEHAKHIAANAGQVEALAACALDDGQLAVAKELGFKAVYKDYKEMLDKEDIEAIIVASPTDLHTEMCAYILQHPKKIHIFCEKPLDMNVNDETESMKIYNLVKQADVVFQIGFNRRMDKQYRAAYEQIQEGKIGDPQVVKITSRDPFVISIDLIKRIGGLLVDFTTYDFDMARYMMGSNIKEVYAKGGVLIEPKLKEVDDIDTLALVLEFENGTFGLIDNSRQAVYGYDVRVEVFGSEGMLKVENVNKSAVEYYNKDNAQLKNPLPIFMERYEEAYISEMDSFIQSVKSGTPVVCSIEDVILAQRAAAAGLESLRTGKPVRVNNEF</sequence>
<protein>
    <submittedName>
        <fullName evidence="5">Inositol 2-dehydrogenase</fullName>
    </submittedName>
</protein>
<dbReference type="Gene3D" id="3.40.50.720">
    <property type="entry name" value="NAD(P)-binding Rossmann-like Domain"/>
    <property type="match status" value="1"/>
</dbReference>
<dbReference type="PANTHER" id="PTHR42840:SF3">
    <property type="entry name" value="BINDING ROSSMANN FOLD OXIDOREDUCTASE, PUTATIVE (AFU_ORTHOLOGUE AFUA_2G10240)-RELATED"/>
    <property type="match status" value="1"/>
</dbReference>
<evidence type="ECO:0000259" key="4">
    <source>
        <dbReference type="Pfam" id="PF22725"/>
    </source>
</evidence>
<dbReference type="Gene3D" id="3.30.360.10">
    <property type="entry name" value="Dihydrodipicolinate Reductase, domain 2"/>
    <property type="match status" value="1"/>
</dbReference>
<organism evidence="5 6">
    <name type="scientific">Paenibacillus aceti</name>
    <dbReference type="NCBI Taxonomy" id="1820010"/>
    <lineage>
        <taxon>Bacteria</taxon>
        <taxon>Bacillati</taxon>
        <taxon>Bacillota</taxon>
        <taxon>Bacilli</taxon>
        <taxon>Bacillales</taxon>
        <taxon>Paenibacillaceae</taxon>
        <taxon>Paenibacillus</taxon>
    </lineage>
</organism>
<dbReference type="PANTHER" id="PTHR42840">
    <property type="entry name" value="NAD(P)-BINDING ROSSMANN-FOLD SUPERFAMILY PROTEIN-RELATED"/>
    <property type="match status" value="1"/>
</dbReference>
<gene>
    <name evidence="5" type="ORF">GCM10010913_33980</name>
</gene>
<dbReference type="EMBL" id="BMIW01000027">
    <property type="protein sequence ID" value="GGG09372.1"/>
    <property type="molecule type" value="Genomic_DNA"/>
</dbReference>
<comment type="similarity">
    <text evidence="1">Belongs to the Gfo/Idh/MocA family.</text>
</comment>
<accession>A0ABQ1W2C1</accession>
<dbReference type="Proteomes" id="UP000608420">
    <property type="component" value="Unassembled WGS sequence"/>
</dbReference>
<evidence type="ECO:0000313" key="6">
    <source>
        <dbReference type="Proteomes" id="UP000608420"/>
    </source>
</evidence>
<keyword evidence="2" id="KW-0560">Oxidoreductase</keyword>
<dbReference type="SUPFAM" id="SSF51735">
    <property type="entry name" value="NAD(P)-binding Rossmann-fold domains"/>
    <property type="match status" value="1"/>
</dbReference>
<dbReference type="RefSeq" id="WP_120461636.1">
    <property type="nucleotide sequence ID" value="NZ_BMIW01000027.1"/>
</dbReference>
<dbReference type="Pfam" id="PF01408">
    <property type="entry name" value="GFO_IDH_MocA"/>
    <property type="match status" value="1"/>
</dbReference>
<comment type="caution">
    <text evidence="5">The sequence shown here is derived from an EMBL/GenBank/DDBJ whole genome shotgun (WGS) entry which is preliminary data.</text>
</comment>